<dbReference type="EMBL" id="QUNO01000031">
    <property type="protein sequence ID" value="REH26982.1"/>
    <property type="molecule type" value="Genomic_DNA"/>
</dbReference>
<dbReference type="Proteomes" id="UP000256269">
    <property type="component" value="Unassembled WGS sequence"/>
</dbReference>
<reference evidence="1 2" key="1">
    <citation type="submission" date="2018-08" db="EMBL/GenBank/DDBJ databases">
        <title>Genomic Encyclopedia of Archaeal and Bacterial Type Strains, Phase II (KMG-II): from individual species to whole genera.</title>
        <authorList>
            <person name="Goeker M."/>
        </authorList>
    </citation>
    <scope>NUCLEOTIDE SEQUENCE [LARGE SCALE GENOMIC DNA]</scope>
    <source>
        <strain evidence="1 2">DSM 45791</strain>
    </source>
</reference>
<keyword evidence="2" id="KW-1185">Reference proteome</keyword>
<comment type="caution">
    <text evidence="1">The sequence shown here is derived from an EMBL/GenBank/DDBJ whole genome shotgun (WGS) entry which is preliminary data.</text>
</comment>
<evidence type="ECO:0000313" key="2">
    <source>
        <dbReference type="Proteomes" id="UP000256269"/>
    </source>
</evidence>
<protein>
    <submittedName>
        <fullName evidence="1">Uncharacterized protein</fullName>
    </submittedName>
</protein>
<evidence type="ECO:0000313" key="1">
    <source>
        <dbReference type="EMBL" id="REH26982.1"/>
    </source>
</evidence>
<organism evidence="1 2">
    <name type="scientific">Kutzneria buriramensis</name>
    <dbReference type="NCBI Taxonomy" id="1045776"/>
    <lineage>
        <taxon>Bacteria</taxon>
        <taxon>Bacillati</taxon>
        <taxon>Actinomycetota</taxon>
        <taxon>Actinomycetes</taxon>
        <taxon>Pseudonocardiales</taxon>
        <taxon>Pseudonocardiaceae</taxon>
        <taxon>Kutzneria</taxon>
    </lineage>
</organism>
<accession>A0A3E0GTG8</accession>
<name>A0A3E0GTG8_9PSEU</name>
<dbReference type="AlphaFoldDB" id="A0A3E0GTG8"/>
<gene>
    <name evidence="1" type="ORF">BCF44_13137</name>
</gene>
<sequence length="94" mass="9355">MMGAVEAVAVEAVPASGGALGPLEFAVAENLVSCAVLETWALAKAAQQAGQWGLAKIYLARIAAAGAFHQSADAAAAFSTGNLSVDELAALRLA</sequence>
<proteinExistence type="predicted"/>
<dbReference type="RefSeq" id="WP_116181818.1">
    <property type="nucleotide sequence ID" value="NZ_CP144375.1"/>
</dbReference>